<organism evidence="1 2">
    <name type="scientific">Danxiaibacter flavus</name>
    <dbReference type="NCBI Taxonomy" id="3049108"/>
    <lineage>
        <taxon>Bacteria</taxon>
        <taxon>Pseudomonadati</taxon>
        <taxon>Bacteroidota</taxon>
        <taxon>Chitinophagia</taxon>
        <taxon>Chitinophagales</taxon>
        <taxon>Chitinophagaceae</taxon>
        <taxon>Danxiaibacter</taxon>
    </lineage>
</organism>
<keyword evidence="2" id="KW-1185">Reference proteome</keyword>
<name>A0ABV3ZL38_9BACT</name>
<dbReference type="RefSeq" id="WP_369330676.1">
    <property type="nucleotide sequence ID" value="NZ_JAULBC010000006.1"/>
</dbReference>
<comment type="caution">
    <text evidence="1">The sequence shown here is derived from an EMBL/GenBank/DDBJ whole genome shotgun (WGS) entry which is preliminary data.</text>
</comment>
<gene>
    <name evidence="1" type="ORF">QTN47_17295</name>
</gene>
<accession>A0ABV3ZL38</accession>
<sequence length="86" mass="10138">MNVEEIEKFLDKQENTGDKKVKIDFKKRDSIYGVFVKGKDYGDLKEKNFWRVVTLPNVDAWRKSNDLNFAKIFSGSEFSRLTLKDK</sequence>
<reference evidence="1 2" key="1">
    <citation type="submission" date="2023-07" db="EMBL/GenBank/DDBJ databases">
        <authorList>
            <person name="Lian W.-H."/>
        </authorList>
    </citation>
    <scope>NUCLEOTIDE SEQUENCE [LARGE SCALE GENOMIC DNA]</scope>
    <source>
        <strain evidence="1 2">SYSU DXS3180</strain>
    </source>
</reference>
<evidence type="ECO:0000313" key="1">
    <source>
        <dbReference type="EMBL" id="MEX6689268.1"/>
    </source>
</evidence>
<evidence type="ECO:0000313" key="2">
    <source>
        <dbReference type="Proteomes" id="UP001560573"/>
    </source>
</evidence>
<protein>
    <submittedName>
        <fullName evidence="1">Short-chain dehydrogenase</fullName>
    </submittedName>
</protein>
<dbReference type="Proteomes" id="UP001560573">
    <property type="component" value="Unassembled WGS sequence"/>
</dbReference>
<proteinExistence type="predicted"/>
<dbReference type="EMBL" id="JAULBC010000006">
    <property type="protein sequence ID" value="MEX6689268.1"/>
    <property type="molecule type" value="Genomic_DNA"/>
</dbReference>